<dbReference type="InterPro" id="IPR025836">
    <property type="entry name" value="Zn_knuckle_CX2CX4HX4C"/>
</dbReference>
<keyword evidence="5" id="KW-1185">Reference proteome</keyword>
<organism evidence="4 5">
    <name type="scientific">Brassica carinata</name>
    <name type="common">Ethiopian mustard</name>
    <name type="synonym">Abyssinian cabbage</name>
    <dbReference type="NCBI Taxonomy" id="52824"/>
    <lineage>
        <taxon>Eukaryota</taxon>
        <taxon>Viridiplantae</taxon>
        <taxon>Streptophyta</taxon>
        <taxon>Embryophyta</taxon>
        <taxon>Tracheophyta</taxon>
        <taxon>Spermatophyta</taxon>
        <taxon>Magnoliopsida</taxon>
        <taxon>eudicotyledons</taxon>
        <taxon>Gunneridae</taxon>
        <taxon>Pentapetalae</taxon>
        <taxon>rosids</taxon>
        <taxon>malvids</taxon>
        <taxon>Brassicales</taxon>
        <taxon>Brassicaceae</taxon>
        <taxon>Brassiceae</taxon>
        <taxon>Brassica</taxon>
    </lineage>
</organism>
<dbReference type="OrthoDB" id="1695837at2759"/>
<evidence type="ECO:0008006" key="6">
    <source>
        <dbReference type="Google" id="ProtNLM"/>
    </source>
</evidence>
<proteinExistence type="predicted"/>
<feature type="region of interest" description="Disordered" evidence="1">
    <location>
        <begin position="499"/>
        <end position="549"/>
    </location>
</feature>
<dbReference type="InterPro" id="IPR040256">
    <property type="entry name" value="At4g02000-like"/>
</dbReference>
<name>A0A8X7S2K9_BRACI</name>
<reference evidence="4 5" key="1">
    <citation type="submission" date="2020-02" db="EMBL/GenBank/DDBJ databases">
        <authorList>
            <person name="Ma Q."/>
            <person name="Huang Y."/>
            <person name="Song X."/>
            <person name="Pei D."/>
        </authorList>
    </citation>
    <scope>NUCLEOTIDE SEQUENCE [LARGE SCALE GENOMIC DNA]</scope>
    <source>
        <strain evidence="4">Sxm20200214</strain>
        <tissue evidence="4">Leaf</tissue>
    </source>
</reference>
<accession>A0A8X7S2K9</accession>
<evidence type="ECO:0000313" key="5">
    <source>
        <dbReference type="Proteomes" id="UP000886595"/>
    </source>
</evidence>
<dbReference type="PANTHER" id="PTHR31286:SF162">
    <property type="entry name" value="DUF4283 DOMAIN-CONTAINING PROTEIN-RELATED"/>
    <property type="match status" value="1"/>
</dbReference>
<comment type="caution">
    <text evidence="4">The sequence shown here is derived from an EMBL/GenBank/DDBJ whole genome shotgun (WGS) entry which is preliminary data.</text>
</comment>
<feature type="domain" description="DUF4283" evidence="2">
    <location>
        <begin position="41"/>
        <end position="117"/>
    </location>
</feature>
<evidence type="ECO:0000313" key="4">
    <source>
        <dbReference type="EMBL" id="KAG2298657.1"/>
    </source>
</evidence>
<evidence type="ECO:0000259" key="2">
    <source>
        <dbReference type="Pfam" id="PF14111"/>
    </source>
</evidence>
<protein>
    <recommendedName>
        <fullName evidence="6">DUF4283 domain-containing protein</fullName>
    </recommendedName>
</protein>
<dbReference type="EMBL" id="JAAMPC010000008">
    <property type="protein sequence ID" value="KAG2298657.1"/>
    <property type="molecule type" value="Genomic_DNA"/>
</dbReference>
<sequence length="549" mass="62676">MNHARSAHMANIKGKGICYENVDEPILLTDQGGAPTIREYRLALIGKILNPKKQTVEKLIQSMPERWGMQDKITANDLGNGKFLLNFSTEEDLKYVLRQGTFHFNFCMFVLVRWEPVVHDDYPWVIPFWVEITRIPLHLWTIRNLEDIGSRLGHIDTVELAAGRMLIEVDTRKPLTFTRRIVSPEGDEASIQIHYEKLFKHCKTCGMVTHEKEYCPQKEVPMQEQGERTGVFARVQLPFSDKIGFAKERYGFVSEGRSDGGFMTDARMAHRRYDNYNNRWTQGGKAKKISTAHSRQSNRYVPYDRKYEKSWRIKERTEKRVDVQERSGETYAHSSPAMNNIEASRYSSVSGDHQTQKSSGKRIASKIVSPLCEASDDNVTKRHKASPCLLTYSPMDEVVPEDAHVIATLEDMEIIGTSKRNEGERDATLESMEQDDDLLGEELLDMEKGGMKVSGGEAGVANMDVERSKPTFVHKSKKRHRLPLGLSIKKAEFLHRGSPILHRSSSKDTYRSESNCLGAGKSSRGNTSKRNEILTKPTRKSKNFKFDKR</sequence>
<dbReference type="AlphaFoldDB" id="A0A8X7S2K9"/>
<dbReference type="Pfam" id="PF14392">
    <property type="entry name" value="zf-CCHC_4"/>
    <property type="match status" value="1"/>
</dbReference>
<evidence type="ECO:0000256" key="1">
    <source>
        <dbReference type="SAM" id="MobiDB-lite"/>
    </source>
</evidence>
<dbReference type="Proteomes" id="UP000886595">
    <property type="component" value="Unassembled WGS sequence"/>
</dbReference>
<feature type="domain" description="Zinc knuckle CX2CX4HX4C" evidence="3">
    <location>
        <begin position="169"/>
        <end position="216"/>
    </location>
</feature>
<dbReference type="Pfam" id="PF14111">
    <property type="entry name" value="DUF4283"/>
    <property type="match status" value="1"/>
</dbReference>
<evidence type="ECO:0000259" key="3">
    <source>
        <dbReference type="Pfam" id="PF14392"/>
    </source>
</evidence>
<dbReference type="InterPro" id="IPR025558">
    <property type="entry name" value="DUF4283"/>
</dbReference>
<gene>
    <name evidence="4" type="ORF">Bca52824_035129</name>
</gene>
<dbReference type="PANTHER" id="PTHR31286">
    <property type="entry name" value="GLYCINE-RICH CELL WALL STRUCTURAL PROTEIN 1.8-LIKE"/>
    <property type="match status" value="1"/>
</dbReference>